<evidence type="ECO:0000313" key="2">
    <source>
        <dbReference type="Proteomes" id="UP000055048"/>
    </source>
</evidence>
<dbReference type="Proteomes" id="UP000055048">
    <property type="component" value="Unassembled WGS sequence"/>
</dbReference>
<dbReference type="EMBL" id="JYDJ01000064">
    <property type="protein sequence ID" value="KRX46119.1"/>
    <property type="molecule type" value="Genomic_DNA"/>
</dbReference>
<comment type="caution">
    <text evidence="1">The sequence shown here is derived from an EMBL/GenBank/DDBJ whole genome shotgun (WGS) entry which is preliminary data.</text>
</comment>
<evidence type="ECO:0000313" key="1">
    <source>
        <dbReference type="EMBL" id="KRX46119.1"/>
    </source>
</evidence>
<name>A0A0V0U5C3_9BILA</name>
<proteinExistence type="predicted"/>
<protein>
    <submittedName>
        <fullName evidence="1">Uncharacterized protein</fullName>
    </submittedName>
</protein>
<dbReference type="AlphaFoldDB" id="A0A0V0U5C3"/>
<reference evidence="1 2" key="1">
    <citation type="submission" date="2015-01" db="EMBL/GenBank/DDBJ databases">
        <title>Evolution of Trichinella species and genotypes.</title>
        <authorList>
            <person name="Korhonen P.K."/>
            <person name="Edoardo P."/>
            <person name="Giuseppe L.R."/>
            <person name="Gasser R.B."/>
        </authorList>
    </citation>
    <scope>NUCLEOTIDE SEQUENCE [LARGE SCALE GENOMIC DNA]</scope>
    <source>
        <strain evidence="1">ISS417</strain>
    </source>
</reference>
<organism evidence="1 2">
    <name type="scientific">Trichinella murrelli</name>
    <dbReference type="NCBI Taxonomy" id="144512"/>
    <lineage>
        <taxon>Eukaryota</taxon>
        <taxon>Metazoa</taxon>
        <taxon>Ecdysozoa</taxon>
        <taxon>Nematoda</taxon>
        <taxon>Enoplea</taxon>
        <taxon>Dorylaimia</taxon>
        <taxon>Trichinellida</taxon>
        <taxon>Trichinellidae</taxon>
        <taxon>Trichinella</taxon>
    </lineage>
</organism>
<sequence>MDLKNDNSDDKNNFVIYLSIQKKICENQIVLKIKISLSSIKRKLPIIASNVEDIFTQFHITSFKTHPSISIFVGGHLENARHISIDKSSDESFHLRTSRKAEMGFVTWSDLAEICICNCTCVLIWRADNGSSVKLEKHRRRITCRILQCKIGN</sequence>
<gene>
    <name evidence="1" type="ORF">T05_16073</name>
</gene>
<keyword evidence="2" id="KW-1185">Reference proteome</keyword>
<accession>A0A0V0U5C3</accession>